<gene>
    <name evidence="1" type="ORF">RM520_02065</name>
</gene>
<protein>
    <submittedName>
        <fullName evidence="1">2'-5' RNA ligase family protein</fullName>
    </submittedName>
</protein>
<accession>A0ABU3BDR2</accession>
<dbReference type="Gene3D" id="3.90.1140.10">
    <property type="entry name" value="Cyclic phosphodiesterase"/>
    <property type="match status" value="1"/>
</dbReference>
<dbReference type="SUPFAM" id="SSF55144">
    <property type="entry name" value="LigT-like"/>
    <property type="match status" value="1"/>
</dbReference>
<evidence type="ECO:0000313" key="1">
    <source>
        <dbReference type="EMBL" id="MDT0620390.1"/>
    </source>
</evidence>
<dbReference type="GO" id="GO:0016874">
    <property type="term" value="F:ligase activity"/>
    <property type="evidence" value="ECO:0007669"/>
    <property type="project" value="UniProtKB-KW"/>
</dbReference>
<dbReference type="RefSeq" id="WP_311384045.1">
    <property type="nucleotide sequence ID" value="NZ_JAVRHU010000001.1"/>
</dbReference>
<sequence length="174" mass="20358">MEKIRRQLTLFINEPNDIIEKIRAKFNPEQYNLIPAHVTLCREDEIEPIVKTIARIESIRLEKPIRIEFGKALRFSDGKGVYLSSFGHNKEFKELRKLVLGPNELKKEQVPHITLMHPRNSTCTDEKFERIENYSLPKVLELGKISLIEQKNGGKWNVLREFNIVKNNASHQQL</sequence>
<comment type="caution">
    <text evidence="1">The sequence shown here is derived from an EMBL/GenBank/DDBJ whole genome shotgun (WGS) entry which is preliminary data.</text>
</comment>
<evidence type="ECO:0000313" key="2">
    <source>
        <dbReference type="Proteomes" id="UP001250662"/>
    </source>
</evidence>
<organism evidence="1 2">
    <name type="scientific">Croceitalea vernalis</name>
    <dbReference type="NCBI Taxonomy" id="3075599"/>
    <lineage>
        <taxon>Bacteria</taxon>
        <taxon>Pseudomonadati</taxon>
        <taxon>Bacteroidota</taxon>
        <taxon>Flavobacteriia</taxon>
        <taxon>Flavobacteriales</taxon>
        <taxon>Flavobacteriaceae</taxon>
        <taxon>Croceitalea</taxon>
    </lineage>
</organism>
<dbReference type="Pfam" id="PF13563">
    <property type="entry name" value="2_5_RNA_ligase2"/>
    <property type="match status" value="1"/>
</dbReference>
<dbReference type="InterPro" id="IPR009097">
    <property type="entry name" value="Cyclic_Pdiesterase"/>
</dbReference>
<dbReference type="EMBL" id="JAVRHU010000001">
    <property type="protein sequence ID" value="MDT0620390.1"/>
    <property type="molecule type" value="Genomic_DNA"/>
</dbReference>
<keyword evidence="1" id="KW-0436">Ligase</keyword>
<name>A0ABU3BDR2_9FLAO</name>
<keyword evidence="2" id="KW-1185">Reference proteome</keyword>
<dbReference type="Proteomes" id="UP001250662">
    <property type="component" value="Unassembled WGS sequence"/>
</dbReference>
<reference evidence="1 2" key="1">
    <citation type="submission" date="2023-09" db="EMBL/GenBank/DDBJ databases">
        <authorList>
            <person name="Rey-Velasco X."/>
        </authorList>
    </citation>
    <scope>NUCLEOTIDE SEQUENCE [LARGE SCALE GENOMIC DNA]</scope>
    <source>
        <strain evidence="1 2">P007</strain>
    </source>
</reference>
<proteinExistence type="predicted"/>